<proteinExistence type="predicted"/>
<name>A0ABX7Q0Z7_9BACT</name>
<dbReference type="EMBL" id="CP071382">
    <property type="protein sequence ID" value="QSV45004.1"/>
    <property type="molecule type" value="Genomic_DNA"/>
</dbReference>
<dbReference type="Proteomes" id="UP000663651">
    <property type="component" value="Chromosome"/>
</dbReference>
<reference evidence="4 5" key="1">
    <citation type="submission" date="2021-03" db="EMBL/GenBank/DDBJ databases">
        <title>Geobacter metallireducens gen. nov. sp. nov., a microorganism capable of coupling the complete oxidation of organic compounds to the reduction of iron and other metals.</title>
        <authorList>
            <person name="Li Y."/>
        </authorList>
    </citation>
    <scope>NUCLEOTIDE SEQUENCE [LARGE SCALE GENOMIC DNA]</scope>
    <source>
        <strain evidence="4 5">Jerry-YX</strain>
    </source>
</reference>
<evidence type="ECO:0000256" key="1">
    <source>
        <dbReference type="SAM" id="MobiDB-lite"/>
    </source>
</evidence>
<protein>
    <recommendedName>
        <fullName evidence="2">DUF5681 domain-containing protein</fullName>
    </recommendedName>
</protein>
<sequence length="139" mass="15041">MAQFAKGKSGNPGGRPKGLKDKRTELRSLFQPHATKLIEQVVSLALKGDTTALRLCLDRICPPLKPQAEPVTTHAAGTLTERAEQIFVAATTGELTPDAAHDLMMLIQMQAKVEEVETMKAEIAEIKAMLQAAGHGEKR</sequence>
<evidence type="ECO:0000313" key="5">
    <source>
        <dbReference type="Proteomes" id="UP000663651"/>
    </source>
</evidence>
<organism evidence="4 5">
    <name type="scientific">Geobacter benzoatilyticus</name>
    <dbReference type="NCBI Taxonomy" id="2815309"/>
    <lineage>
        <taxon>Bacteria</taxon>
        <taxon>Pseudomonadati</taxon>
        <taxon>Thermodesulfobacteriota</taxon>
        <taxon>Desulfuromonadia</taxon>
        <taxon>Geobacterales</taxon>
        <taxon>Geobacteraceae</taxon>
        <taxon>Geobacter</taxon>
    </lineage>
</organism>
<gene>
    <name evidence="3" type="ORF">JZM60_09520</name>
    <name evidence="4" type="ORF">JZM60_12710</name>
</gene>
<feature type="region of interest" description="Disordered" evidence="1">
    <location>
        <begin position="1"/>
        <end position="20"/>
    </location>
</feature>
<feature type="domain" description="DUF5681" evidence="2">
    <location>
        <begin position="3"/>
        <end position="62"/>
    </location>
</feature>
<dbReference type="InterPro" id="IPR043736">
    <property type="entry name" value="DUF5681"/>
</dbReference>
<keyword evidence="5" id="KW-1185">Reference proteome</keyword>
<accession>A0ABX7Q0Z7</accession>
<dbReference type="EMBL" id="CP071382">
    <property type="protein sequence ID" value="QSV44415.1"/>
    <property type="molecule type" value="Genomic_DNA"/>
</dbReference>
<dbReference type="Pfam" id="PF18932">
    <property type="entry name" value="DUF5681"/>
    <property type="match status" value="1"/>
</dbReference>
<evidence type="ECO:0000259" key="2">
    <source>
        <dbReference type="Pfam" id="PF18932"/>
    </source>
</evidence>
<evidence type="ECO:0000313" key="4">
    <source>
        <dbReference type="EMBL" id="QSV45004.1"/>
    </source>
</evidence>
<evidence type="ECO:0000313" key="3">
    <source>
        <dbReference type="EMBL" id="QSV44415.1"/>
    </source>
</evidence>
<dbReference type="RefSeq" id="WP_207162071.1">
    <property type="nucleotide sequence ID" value="NZ_CP071382.1"/>
</dbReference>